<name>A0A7J0EAR5_9ERIC</name>
<keyword evidence="3" id="KW-1185">Reference proteome</keyword>
<evidence type="ECO:0000256" key="1">
    <source>
        <dbReference type="SAM" id="MobiDB-lite"/>
    </source>
</evidence>
<evidence type="ECO:0000313" key="2">
    <source>
        <dbReference type="EMBL" id="GFY82747.1"/>
    </source>
</evidence>
<protein>
    <submittedName>
        <fullName evidence="2">Uncharacterized protein</fullName>
    </submittedName>
</protein>
<dbReference type="EMBL" id="BJWL01000002">
    <property type="protein sequence ID" value="GFY82747.1"/>
    <property type="molecule type" value="Genomic_DNA"/>
</dbReference>
<evidence type="ECO:0000313" key="3">
    <source>
        <dbReference type="Proteomes" id="UP000585474"/>
    </source>
</evidence>
<comment type="caution">
    <text evidence="2">The sequence shown here is derived from an EMBL/GenBank/DDBJ whole genome shotgun (WGS) entry which is preliminary data.</text>
</comment>
<dbReference type="AlphaFoldDB" id="A0A7J0EAR5"/>
<sequence>MDDEANSSPDDIDRPPTKPTPVQATSTGFDWPHQTLDLHLLTVDWLPHHSPVDAWPPTGVPVARQTSYKLCCPSPGLRQPSPALAGPRSHLSDLRRPSSSLAPVALTSRIAIVADTSPGLVPNLSHIQSQFGLLQFQLGYLFQQQPSYSTATLATGTPTAFQAKTSHPIWVLNSGTNDHMSVAPIKCSSIPYDGKKASSFAGIGDSSLGILRSPLVVDDGGIDSYGWRWRWRWA</sequence>
<accession>A0A7J0EAR5</accession>
<feature type="region of interest" description="Disordered" evidence="1">
    <location>
        <begin position="1"/>
        <end position="29"/>
    </location>
</feature>
<gene>
    <name evidence="2" type="ORF">Acr_02g0009870</name>
</gene>
<dbReference type="Proteomes" id="UP000585474">
    <property type="component" value="Unassembled WGS sequence"/>
</dbReference>
<organism evidence="2 3">
    <name type="scientific">Actinidia rufa</name>
    <dbReference type="NCBI Taxonomy" id="165716"/>
    <lineage>
        <taxon>Eukaryota</taxon>
        <taxon>Viridiplantae</taxon>
        <taxon>Streptophyta</taxon>
        <taxon>Embryophyta</taxon>
        <taxon>Tracheophyta</taxon>
        <taxon>Spermatophyta</taxon>
        <taxon>Magnoliopsida</taxon>
        <taxon>eudicotyledons</taxon>
        <taxon>Gunneridae</taxon>
        <taxon>Pentapetalae</taxon>
        <taxon>asterids</taxon>
        <taxon>Ericales</taxon>
        <taxon>Actinidiaceae</taxon>
        <taxon>Actinidia</taxon>
    </lineage>
</organism>
<proteinExistence type="predicted"/>
<reference evidence="2 3" key="1">
    <citation type="submission" date="2019-07" db="EMBL/GenBank/DDBJ databases">
        <title>De Novo Assembly of kiwifruit Actinidia rufa.</title>
        <authorList>
            <person name="Sugita-Konishi S."/>
            <person name="Sato K."/>
            <person name="Mori E."/>
            <person name="Abe Y."/>
            <person name="Kisaki G."/>
            <person name="Hamano K."/>
            <person name="Suezawa K."/>
            <person name="Otani M."/>
            <person name="Fukuda T."/>
            <person name="Manabe T."/>
            <person name="Gomi K."/>
            <person name="Tabuchi M."/>
            <person name="Akimitsu K."/>
            <person name="Kataoka I."/>
        </authorList>
    </citation>
    <scope>NUCLEOTIDE SEQUENCE [LARGE SCALE GENOMIC DNA]</scope>
    <source>
        <strain evidence="3">cv. Fuchu</strain>
    </source>
</reference>